<evidence type="ECO:0000313" key="9">
    <source>
        <dbReference type="EMBL" id="SNR25900.1"/>
    </source>
</evidence>
<evidence type="ECO:0000256" key="6">
    <source>
        <dbReference type="ARBA" id="ARBA00022592"/>
    </source>
</evidence>
<dbReference type="GO" id="GO:0030643">
    <property type="term" value="P:intracellular phosphate ion homeostasis"/>
    <property type="evidence" value="ECO:0007669"/>
    <property type="project" value="InterPro"/>
</dbReference>
<dbReference type="PIRSF" id="PIRSF003107">
    <property type="entry name" value="PhoU"/>
    <property type="match status" value="1"/>
</dbReference>
<sequence>MPREEFQRQLDTLRDDVVAMGDLVLTRYDEAIEAAATGDSERAQRVIEGDADVNERYLELEERCTQIIALQQPVAGDLRLVTASFKIITDLERIADLATNLAGYGHPDRGIHPDIDVRDLAGDAGEMVAMALEAYEDEDPEACFTVADRDDALDERCERASKRVVRGLLDAQATRTQTVDRDDAFAAGLDEVSRALLTVRDLERVGDHAVNIAARTLYMIETDDALLY</sequence>
<dbReference type="InterPro" id="IPR026022">
    <property type="entry name" value="PhoU_dom"/>
</dbReference>
<dbReference type="PANTHER" id="PTHR42930:SF3">
    <property type="entry name" value="PHOSPHATE-SPECIFIC TRANSPORT SYSTEM ACCESSORY PROTEIN PHOU"/>
    <property type="match status" value="1"/>
</dbReference>
<dbReference type="InterPro" id="IPR038078">
    <property type="entry name" value="PhoU-like_sf"/>
</dbReference>
<accession>A0A238UUL9</accession>
<comment type="function">
    <text evidence="7">Plays a role in the regulation of phosphate uptake.</text>
</comment>
<dbReference type="NCBIfam" id="TIGR02135">
    <property type="entry name" value="phoU_full"/>
    <property type="match status" value="1"/>
</dbReference>
<dbReference type="RefSeq" id="WP_089383374.1">
    <property type="nucleotide sequence ID" value="NZ_FZNQ01000001.1"/>
</dbReference>
<evidence type="ECO:0000256" key="3">
    <source>
        <dbReference type="ARBA" id="ARBA00011738"/>
    </source>
</evidence>
<keyword evidence="6 7" id="KW-0592">Phosphate transport</keyword>
<reference evidence="9 10" key="1">
    <citation type="submission" date="2017-06" db="EMBL/GenBank/DDBJ databases">
        <authorList>
            <person name="Kim H.J."/>
            <person name="Triplett B.A."/>
        </authorList>
    </citation>
    <scope>NUCLEOTIDE SEQUENCE [LARGE SCALE GENOMIC DNA]</scope>
    <source>
        <strain evidence="9 10">DSM 8800</strain>
    </source>
</reference>
<evidence type="ECO:0000256" key="2">
    <source>
        <dbReference type="ARBA" id="ARBA00008107"/>
    </source>
</evidence>
<dbReference type="GO" id="GO:0005737">
    <property type="term" value="C:cytoplasm"/>
    <property type="evidence" value="ECO:0007669"/>
    <property type="project" value="UniProtKB-SubCell"/>
</dbReference>
<dbReference type="Gene3D" id="1.20.58.220">
    <property type="entry name" value="Phosphate transport system protein phou homolog 2, domain 2"/>
    <property type="match status" value="1"/>
</dbReference>
<evidence type="ECO:0000256" key="5">
    <source>
        <dbReference type="ARBA" id="ARBA00022490"/>
    </source>
</evidence>
<comment type="similarity">
    <text evidence="2 7">Belongs to the PhoU family.</text>
</comment>
<feature type="domain" description="PhoU" evidence="8">
    <location>
        <begin position="118"/>
        <end position="215"/>
    </location>
</feature>
<name>A0A238UUL9_HALVU</name>
<dbReference type="AlphaFoldDB" id="A0A238UUL9"/>
<dbReference type="OrthoDB" id="7738at2157"/>
<dbReference type="Proteomes" id="UP000198397">
    <property type="component" value="Unassembled WGS sequence"/>
</dbReference>
<dbReference type="EMBL" id="FZNQ01000001">
    <property type="protein sequence ID" value="SNR25900.1"/>
    <property type="molecule type" value="Genomic_DNA"/>
</dbReference>
<dbReference type="FunFam" id="1.20.58.220:FF:000004">
    <property type="entry name" value="Phosphate-specific transport system accessory protein PhoU"/>
    <property type="match status" value="1"/>
</dbReference>
<evidence type="ECO:0000256" key="1">
    <source>
        <dbReference type="ARBA" id="ARBA00004496"/>
    </source>
</evidence>
<dbReference type="GO" id="GO:0045936">
    <property type="term" value="P:negative regulation of phosphate metabolic process"/>
    <property type="evidence" value="ECO:0007669"/>
    <property type="project" value="InterPro"/>
</dbReference>
<dbReference type="PANTHER" id="PTHR42930">
    <property type="entry name" value="PHOSPHATE-SPECIFIC TRANSPORT SYSTEM ACCESSORY PROTEIN PHOU"/>
    <property type="match status" value="1"/>
</dbReference>
<dbReference type="Pfam" id="PF01895">
    <property type="entry name" value="PhoU"/>
    <property type="match status" value="2"/>
</dbReference>
<evidence type="ECO:0000259" key="8">
    <source>
        <dbReference type="Pfam" id="PF01895"/>
    </source>
</evidence>
<keyword evidence="10" id="KW-1185">Reference proteome</keyword>
<comment type="subunit">
    <text evidence="3 7">Homodimer.</text>
</comment>
<dbReference type="SUPFAM" id="SSF109755">
    <property type="entry name" value="PhoU-like"/>
    <property type="match status" value="1"/>
</dbReference>
<keyword evidence="5 7" id="KW-0963">Cytoplasm</keyword>
<protein>
    <recommendedName>
        <fullName evidence="7">Phosphate-specific transport system accessory protein PhoU</fullName>
    </recommendedName>
</protein>
<organism evidence="9 10">
    <name type="scientific">Halorubrum vacuolatum</name>
    <name type="common">Natronobacterium vacuolatum</name>
    <dbReference type="NCBI Taxonomy" id="63740"/>
    <lineage>
        <taxon>Archaea</taxon>
        <taxon>Methanobacteriati</taxon>
        <taxon>Methanobacteriota</taxon>
        <taxon>Stenosarchaea group</taxon>
        <taxon>Halobacteria</taxon>
        <taxon>Halobacteriales</taxon>
        <taxon>Haloferacaceae</taxon>
        <taxon>Halorubrum</taxon>
    </lineage>
</organism>
<comment type="subcellular location">
    <subcellularLocation>
        <location evidence="1 7">Cytoplasm</location>
    </subcellularLocation>
</comment>
<evidence type="ECO:0000256" key="4">
    <source>
        <dbReference type="ARBA" id="ARBA00022448"/>
    </source>
</evidence>
<keyword evidence="4 7" id="KW-0813">Transport</keyword>
<dbReference type="GO" id="GO:0006817">
    <property type="term" value="P:phosphate ion transport"/>
    <property type="evidence" value="ECO:0007669"/>
    <property type="project" value="UniProtKB-KW"/>
</dbReference>
<evidence type="ECO:0000313" key="10">
    <source>
        <dbReference type="Proteomes" id="UP000198397"/>
    </source>
</evidence>
<gene>
    <name evidence="9" type="ORF">SAMN06264855_101418</name>
</gene>
<proteinExistence type="inferred from homology"/>
<feature type="domain" description="PhoU" evidence="8">
    <location>
        <begin position="19"/>
        <end position="102"/>
    </location>
</feature>
<dbReference type="InterPro" id="IPR028366">
    <property type="entry name" value="PhoU"/>
</dbReference>
<evidence type="ECO:0000256" key="7">
    <source>
        <dbReference type="PIRNR" id="PIRNR003107"/>
    </source>
</evidence>